<evidence type="ECO:0000313" key="3">
    <source>
        <dbReference type="Proteomes" id="UP000527815"/>
    </source>
</evidence>
<dbReference type="AlphaFoldDB" id="A0A7K4N0M6"/>
<dbReference type="EMBL" id="JACASZ010000001">
    <property type="protein sequence ID" value="NWJ76915.1"/>
    <property type="molecule type" value="Genomic_DNA"/>
</dbReference>
<reference evidence="2 3" key="1">
    <citation type="journal article" date="2019" name="Environ. Microbiol.">
        <title>Genomics insights into ecotype formation of ammonia-oxidizing archaea in the deep ocean.</title>
        <authorList>
            <person name="Wang Y."/>
            <person name="Huang J.M."/>
            <person name="Cui G.J."/>
            <person name="Nunoura T."/>
            <person name="Takaki Y."/>
            <person name="Li W.L."/>
            <person name="Li J."/>
            <person name="Gao Z.M."/>
            <person name="Takai K."/>
            <person name="Zhang A.Q."/>
            <person name="Stepanauskas R."/>
        </authorList>
    </citation>
    <scope>NUCLEOTIDE SEQUENCE [LARGE SCALE GENOMIC DNA]</scope>
    <source>
        <strain evidence="2 3">D1b</strain>
    </source>
</reference>
<sequence>MKDKKAKAEKSKSKKTGKKSPKKRTKKSADLLDDTGIVLIDDDMKIDAEKELEERKAYLEEARSQETSD</sequence>
<comment type="caution">
    <text evidence="2">The sequence shown here is derived from an EMBL/GenBank/DDBJ whole genome shotgun (WGS) entry which is preliminary data.</text>
</comment>
<organism evidence="2 3">
    <name type="scientific">Marine Group I thaumarchaeote</name>
    <dbReference type="NCBI Taxonomy" id="2511932"/>
    <lineage>
        <taxon>Archaea</taxon>
        <taxon>Nitrososphaerota</taxon>
        <taxon>Marine Group I</taxon>
    </lineage>
</organism>
<name>A0A7K4N0M6_9ARCH</name>
<evidence type="ECO:0000256" key="1">
    <source>
        <dbReference type="SAM" id="MobiDB-lite"/>
    </source>
</evidence>
<accession>A0A7K4N0M6</accession>
<feature type="region of interest" description="Disordered" evidence="1">
    <location>
        <begin position="1"/>
        <end position="31"/>
    </location>
</feature>
<feature type="compositionally biased region" description="Basic residues" evidence="1">
    <location>
        <begin position="12"/>
        <end position="26"/>
    </location>
</feature>
<gene>
    <name evidence="2" type="ORF">HX865_00125</name>
</gene>
<protein>
    <submittedName>
        <fullName evidence="2">Uncharacterized protein</fullName>
    </submittedName>
</protein>
<proteinExistence type="predicted"/>
<evidence type="ECO:0000313" key="2">
    <source>
        <dbReference type="EMBL" id="NWJ76915.1"/>
    </source>
</evidence>
<feature type="compositionally biased region" description="Basic and acidic residues" evidence="1">
    <location>
        <begin position="1"/>
        <end position="11"/>
    </location>
</feature>
<dbReference type="Proteomes" id="UP000527815">
    <property type="component" value="Unassembled WGS sequence"/>
</dbReference>